<protein>
    <submittedName>
        <fullName evidence="6">Putative DNase</fullName>
    </submittedName>
    <submittedName>
        <fullName evidence="5">TatD DNase family protein</fullName>
    </submittedName>
</protein>
<dbReference type="CDD" id="cd01310">
    <property type="entry name" value="TatD_DNAse"/>
    <property type="match status" value="1"/>
</dbReference>
<dbReference type="PIRSF" id="PIRSF005902">
    <property type="entry name" value="DNase_TatD"/>
    <property type="match status" value="1"/>
</dbReference>
<dbReference type="GO" id="GO:0016788">
    <property type="term" value="F:hydrolase activity, acting on ester bonds"/>
    <property type="evidence" value="ECO:0007669"/>
    <property type="project" value="InterPro"/>
</dbReference>
<dbReference type="OrthoDB" id="9810005at2"/>
<evidence type="ECO:0000313" key="8">
    <source>
        <dbReference type="Proteomes" id="UP000615003"/>
    </source>
</evidence>
<dbReference type="GO" id="GO:0005829">
    <property type="term" value="C:cytosol"/>
    <property type="evidence" value="ECO:0007669"/>
    <property type="project" value="TreeGrafter"/>
</dbReference>
<accession>A0A2K4X6X6</accession>
<evidence type="ECO:0000256" key="2">
    <source>
        <dbReference type="ARBA" id="ARBA00022723"/>
    </source>
</evidence>
<dbReference type="InterPro" id="IPR032466">
    <property type="entry name" value="Metal_Hydrolase"/>
</dbReference>
<evidence type="ECO:0000313" key="7">
    <source>
        <dbReference type="Proteomes" id="UP000238288"/>
    </source>
</evidence>
<dbReference type="AlphaFoldDB" id="A0A2K4X6X6"/>
<evidence type="ECO:0000256" key="1">
    <source>
        <dbReference type="ARBA" id="ARBA00009275"/>
    </source>
</evidence>
<feature type="binding site" evidence="4">
    <location>
        <position position="129"/>
    </location>
    <ligand>
        <name>a divalent metal cation</name>
        <dbReference type="ChEBI" id="CHEBI:60240"/>
        <label>2</label>
    </ligand>
</feature>
<evidence type="ECO:0000256" key="3">
    <source>
        <dbReference type="ARBA" id="ARBA00022801"/>
    </source>
</evidence>
<feature type="binding site" evidence="4">
    <location>
        <position position="203"/>
    </location>
    <ligand>
        <name>a divalent metal cation</name>
        <dbReference type="ChEBI" id="CHEBI:60240"/>
        <label>1</label>
    </ligand>
</feature>
<name>A0A2K4X6X6_PSEVC</name>
<sequence>MKFIDSHCHLDFNEFDAERESLIKACVAKGVERFIVPGISLVQSKQLIEFKSKYPQVHIAAGLHPYFLDAHKELHLAQLFDFAKANINQLVAIGECGLDRSIGNLEKQTRLFEKQITLANELNLPLIVHHRQSHDLIAQSFKRCKPKCGGVIHAFSGSLQQAHYYIKQGFKLGVGGVITYERAAKTRNVIAQIEPQHLVLETDSPSMPLSGHQGEINTPLHIPNVFNVLCSLKQSSDKEALAKALYDSCLEVFCI</sequence>
<dbReference type="InterPro" id="IPR018228">
    <property type="entry name" value="DNase_TatD-rel_CS"/>
</dbReference>
<dbReference type="PANTHER" id="PTHR46124:SF3">
    <property type="entry name" value="HYDROLASE"/>
    <property type="match status" value="1"/>
</dbReference>
<feature type="binding site" evidence="4">
    <location>
        <position position="95"/>
    </location>
    <ligand>
        <name>a divalent metal cation</name>
        <dbReference type="ChEBI" id="CHEBI:60240"/>
        <label>1</label>
    </ligand>
</feature>
<comment type="similarity">
    <text evidence="1">Belongs to the metallo-dependent hydrolases superfamily. TatD-type hydrolase family.</text>
</comment>
<dbReference type="FunFam" id="3.20.20.140:FF:000005">
    <property type="entry name" value="TatD family hydrolase"/>
    <property type="match status" value="1"/>
</dbReference>
<feature type="binding site" evidence="4">
    <location>
        <position position="7"/>
    </location>
    <ligand>
        <name>a divalent metal cation</name>
        <dbReference type="ChEBI" id="CHEBI:60240"/>
        <label>1</label>
    </ligand>
</feature>
<evidence type="ECO:0000313" key="6">
    <source>
        <dbReference type="EMBL" id="SOU40086.1"/>
    </source>
</evidence>
<dbReference type="Proteomes" id="UP000615003">
    <property type="component" value="Unassembled WGS sequence"/>
</dbReference>
<evidence type="ECO:0000256" key="4">
    <source>
        <dbReference type="PIRSR" id="PIRSR005902-1"/>
    </source>
</evidence>
<evidence type="ECO:0000313" key="5">
    <source>
        <dbReference type="EMBL" id="MBE0382294.1"/>
    </source>
</evidence>
<gene>
    <name evidence="6" type="primary">yjjV</name>
    <name evidence="5" type="synonym">tatD</name>
    <name evidence="6" type="ORF">PCAR9_A20517</name>
    <name evidence="5" type="ORF">PCARR_a0594</name>
</gene>
<reference evidence="6 7" key="2">
    <citation type="submission" date="2017-11" db="EMBL/GenBank/DDBJ databases">
        <authorList>
            <person name="Han C.G."/>
        </authorList>
    </citation>
    <scope>NUCLEOTIDE SEQUENCE [LARGE SCALE GENOMIC DNA]</scope>
    <source>
        <strain evidence="7">ATCC 43555</strain>
        <strain evidence="6">ATCC43555</strain>
    </source>
</reference>
<dbReference type="EMBL" id="LT965928">
    <property type="protein sequence ID" value="SOU40086.1"/>
    <property type="molecule type" value="Genomic_DNA"/>
</dbReference>
<dbReference type="Pfam" id="PF01026">
    <property type="entry name" value="TatD_DNase"/>
    <property type="match status" value="1"/>
</dbReference>
<organism evidence="6 7">
    <name type="scientific">Pseudoalteromonas carrageenovora IAM 12662</name>
    <dbReference type="NCBI Taxonomy" id="1314868"/>
    <lineage>
        <taxon>Bacteria</taxon>
        <taxon>Pseudomonadati</taxon>
        <taxon>Pseudomonadota</taxon>
        <taxon>Gammaproteobacteria</taxon>
        <taxon>Alteromonadales</taxon>
        <taxon>Pseudoalteromonadaceae</taxon>
        <taxon>Pseudoalteromonas</taxon>
    </lineage>
</organism>
<reference evidence="5 8" key="1">
    <citation type="submission" date="2015-06" db="EMBL/GenBank/DDBJ databases">
        <title>Genome sequence of Pseudoalteromonas carrageenovora.</title>
        <authorList>
            <person name="Xie B.-B."/>
            <person name="Rong J.-C."/>
            <person name="Qin Q.-L."/>
            <person name="Zhang Y.-Z."/>
        </authorList>
    </citation>
    <scope>NUCLEOTIDE SEQUENCE [LARGE SCALE GENOMIC DNA]</scope>
    <source>
        <strain evidence="5 8">IAM 12662</strain>
    </source>
</reference>
<dbReference type="EMBL" id="AQGW01000018">
    <property type="protein sequence ID" value="MBE0382294.1"/>
    <property type="molecule type" value="Genomic_DNA"/>
</dbReference>
<dbReference type="PANTHER" id="PTHR46124">
    <property type="entry name" value="D-AMINOACYL-TRNA DEACYLASE"/>
    <property type="match status" value="1"/>
</dbReference>
<keyword evidence="8" id="KW-1185">Reference proteome</keyword>
<dbReference type="GeneID" id="93662728"/>
<keyword evidence="3" id="KW-0378">Hydrolase</keyword>
<feature type="binding site" evidence="4">
    <location>
        <position position="153"/>
    </location>
    <ligand>
        <name>a divalent metal cation</name>
        <dbReference type="ChEBI" id="CHEBI:60240"/>
        <label>2</label>
    </ligand>
</feature>
<keyword evidence="2 4" id="KW-0479">Metal-binding</keyword>
<proteinExistence type="inferred from homology"/>
<dbReference type="Proteomes" id="UP000238288">
    <property type="component" value="Chromosome PCAR9a"/>
</dbReference>
<dbReference type="GO" id="GO:0046872">
    <property type="term" value="F:metal ion binding"/>
    <property type="evidence" value="ECO:0007669"/>
    <property type="project" value="UniProtKB-KW"/>
</dbReference>
<dbReference type="RefSeq" id="WP_104642137.1">
    <property type="nucleotide sequence ID" value="NZ_AQGW01000018.1"/>
</dbReference>
<feature type="binding site" evidence="4">
    <location>
        <position position="9"/>
    </location>
    <ligand>
        <name>a divalent metal cation</name>
        <dbReference type="ChEBI" id="CHEBI:60240"/>
        <label>1</label>
    </ligand>
</feature>
<dbReference type="PROSITE" id="PS01137">
    <property type="entry name" value="TATD_1"/>
    <property type="match status" value="1"/>
</dbReference>
<dbReference type="Gene3D" id="3.20.20.140">
    <property type="entry name" value="Metal-dependent hydrolases"/>
    <property type="match status" value="1"/>
</dbReference>
<dbReference type="InterPro" id="IPR001130">
    <property type="entry name" value="TatD-like"/>
</dbReference>
<dbReference type="SUPFAM" id="SSF51556">
    <property type="entry name" value="Metallo-dependent hydrolases"/>
    <property type="match status" value="1"/>
</dbReference>